<organism evidence="2 3">
    <name type="scientific">Streptomyces liliifuscus</name>
    <dbReference type="NCBI Taxonomy" id="2797636"/>
    <lineage>
        <taxon>Bacteria</taxon>
        <taxon>Bacillati</taxon>
        <taxon>Actinomycetota</taxon>
        <taxon>Actinomycetes</taxon>
        <taxon>Kitasatosporales</taxon>
        <taxon>Streptomycetaceae</taxon>
        <taxon>Streptomyces</taxon>
    </lineage>
</organism>
<sequence>MIHARRIAASCMTAALAAASLLVAAPAEASPGTCYITSYDNPLIPGGGHYLVPEYNLSPGMTDFCVTSWQRQINRRYGQVLTVDGIYGPRTRDWTSRIQGSQQYSWCAGGVDGIAGPKTISCFEHVNGYTEWG</sequence>
<dbReference type="EMBL" id="CP066831">
    <property type="protein sequence ID" value="QQM38668.1"/>
    <property type="molecule type" value="Genomic_DNA"/>
</dbReference>
<accession>A0A7T7I0L2</accession>
<reference evidence="2 3" key="1">
    <citation type="submission" date="2020-12" db="EMBL/GenBank/DDBJ databases">
        <title>A novel species.</title>
        <authorList>
            <person name="Li K."/>
        </authorList>
    </citation>
    <scope>NUCLEOTIDE SEQUENCE [LARGE SCALE GENOMIC DNA]</scope>
    <source>
        <strain evidence="2 3">ZYC-3</strain>
    </source>
</reference>
<dbReference type="KEGG" id="slf:JEQ17_03775"/>
<dbReference type="Gene3D" id="1.10.101.10">
    <property type="entry name" value="PGBD-like superfamily/PGBD"/>
    <property type="match status" value="1"/>
</dbReference>
<dbReference type="Proteomes" id="UP000595636">
    <property type="component" value="Chromosome"/>
</dbReference>
<dbReference type="InterPro" id="IPR036366">
    <property type="entry name" value="PGBDSf"/>
</dbReference>
<protein>
    <recommendedName>
        <fullName evidence="4">Peptidoglycan binding domain-containing protein</fullName>
    </recommendedName>
</protein>
<evidence type="ECO:0000256" key="1">
    <source>
        <dbReference type="SAM" id="SignalP"/>
    </source>
</evidence>
<dbReference type="InterPro" id="IPR036365">
    <property type="entry name" value="PGBD-like_sf"/>
</dbReference>
<evidence type="ECO:0008006" key="4">
    <source>
        <dbReference type="Google" id="ProtNLM"/>
    </source>
</evidence>
<name>A0A7T7I0L2_9ACTN</name>
<keyword evidence="3" id="KW-1185">Reference proteome</keyword>
<evidence type="ECO:0000313" key="3">
    <source>
        <dbReference type="Proteomes" id="UP000595636"/>
    </source>
</evidence>
<feature type="signal peptide" evidence="1">
    <location>
        <begin position="1"/>
        <end position="29"/>
    </location>
</feature>
<gene>
    <name evidence="2" type="ORF">JEQ17_03775</name>
</gene>
<dbReference type="RefSeq" id="WP_200393834.1">
    <property type="nucleotide sequence ID" value="NZ_CP066831.1"/>
</dbReference>
<keyword evidence="1" id="KW-0732">Signal</keyword>
<dbReference type="AlphaFoldDB" id="A0A7T7I0L2"/>
<dbReference type="SUPFAM" id="SSF47090">
    <property type="entry name" value="PGBD-like"/>
    <property type="match status" value="1"/>
</dbReference>
<evidence type="ECO:0000313" key="2">
    <source>
        <dbReference type="EMBL" id="QQM38668.1"/>
    </source>
</evidence>
<proteinExistence type="predicted"/>
<feature type="chain" id="PRO_5032820399" description="Peptidoglycan binding domain-containing protein" evidence="1">
    <location>
        <begin position="30"/>
        <end position="133"/>
    </location>
</feature>